<dbReference type="GO" id="GO:0051537">
    <property type="term" value="F:2 iron, 2 sulfur cluster binding"/>
    <property type="evidence" value="ECO:0007669"/>
    <property type="project" value="UniProtKB-KW"/>
</dbReference>
<dbReference type="STRING" id="1178515.SY83_13865"/>
<dbReference type="EMBL" id="CP011388">
    <property type="protein sequence ID" value="ANE47172.1"/>
    <property type="molecule type" value="Genomic_DNA"/>
</dbReference>
<keyword evidence="4" id="KW-0411">Iron-sulfur</keyword>
<dbReference type="KEGG" id="pswu:SY83_13865"/>
<dbReference type="PROSITE" id="PS51296">
    <property type="entry name" value="RIESKE"/>
    <property type="match status" value="1"/>
</dbReference>
<dbReference type="AlphaFoldDB" id="A0A172TJL7"/>
<dbReference type="OrthoDB" id="2614894at2"/>
<dbReference type="GO" id="GO:0004497">
    <property type="term" value="F:monooxygenase activity"/>
    <property type="evidence" value="ECO:0007669"/>
    <property type="project" value="UniProtKB-ARBA"/>
</dbReference>
<gene>
    <name evidence="6" type="ORF">SY83_13865</name>
</gene>
<keyword evidence="3" id="KW-0408">Iron</keyword>
<dbReference type="InterPro" id="IPR017941">
    <property type="entry name" value="Rieske_2Fe-2S"/>
</dbReference>
<evidence type="ECO:0000256" key="3">
    <source>
        <dbReference type="ARBA" id="ARBA00023004"/>
    </source>
</evidence>
<proteinExistence type="predicted"/>
<dbReference type="CDD" id="cd03467">
    <property type="entry name" value="Rieske"/>
    <property type="match status" value="1"/>
</dbReference>
<sequence>MKEYHIGSMAQYNEFPSEIQVGNDSYYLLKEGTTLRLASRQCPHAGYEVSYEFGELECPLHGWTFDLENGECINVASKGLTCFPVEDRLGELYVTID</sequence>
<dbReference type="PATRIC" id="fig|1178515.4.peg.2782"/>
<feature type="domain" description="Rieske" evidence="5">
    <location>
        <begin position="7"/>
        <end position="94"/>
    </location>
</feature>
<dbReference type="RefSeq" id="WP_068607443.1">
    <property type="nucleotide sequence ID" value="NZ_CP011388.1"/>
</dbReference>
<name>A0A172TJL7_9BACL</name>
<reference evidence="6 7" key="1">
    <citation type="submission" date="2015-01" db="EMBL/GenBank/DDBJ databases">
        <title>Paenibacillus swuensis/DY6/whole genome sequencing.</title>
        <authorList>
            <person name="Kim M.K."/>
            <person name="Srinivasan S."/>
            <person name="Lee J.-J."/>
        </authorList>
    </citation>
    <scope>NUCLEOTIDE SEQUENCE [LARGE SCALE GENOMIC DNA]</scope>
    <source>
        <strain evidence="6 7">DY6</strain>
    </source>
</reference>
<keyword evidence="1" id="KW-0001">2Fe-2S</keyword>
<keyword evidence="7" id="KW-1185">Reference proteome</keyword>
<dbReference type="Gene3D" id="2.102.10.10">
    <property type="entry name" value="Rieske [2Fe-2S] iron-sulphur domain"/>
    <property type="match status" value="1"/>
</dbReference>
<protein>
    <recommendedName>
        <fullName evidence="5">Rieske domain-containing protein</fullName>
    </recommendedName>
</protein>
<dbReference type="Proteomes" id="UP000076927">
    <property type="component" value="Chromosome"/>
</dbReference>
<evidence type="ECO:0000313" key="7">
    <source>
        <dbReference type="Proteomes" id="UP000076927"/>
    </source>
</evidence>
<dbReference type="GO" id="GO:0046872">
    <property type="term" value="F:metal ion binding"/>
    <property type="evidence" value="ECO:0007669"/>
    <property type="project" value="UniProtKB-KW"/>
</dbReference>
<evidence type="ECO:0000259" key="5">
    <source>
        <dbReference type="PROSITE" id="PS51296"/>
    </source>
</evidence>
<dbReference type="InterPro" id="IPR036922">
    <property type="entry name" value="Rieske_2Fe-2S_sf"/>
</dbReference>
<evidence type="ECO:0000256" key="2">
    <source>
        <dbReference type="ARBA" id="ARBA00022723"/>
    </source>
</evidence>
<dbReference type="Pfam" id="PF00355">
    <property type="entry name" value="Rieske"/>
    <property type="match status" value="1"/>
</dbReference>
<evidence type="ECO:0000256" key="1">
    <source>
        <dbReference type="ARBA" id="ARBA00022714"/>
    </source>
</evidence>
<evidence type="ECO:0000256" key="4">
    <source>
        <dbReference type="ARBA" id="ARBA00023014"/>
    </source>
</evidence>
<dbReference type="SUPFAM" id="SSF50022">
    <property type="entry name" value="ISP domain"/>
    <property type="match status" value="1"/>
</dbReference>
<dbReference type="GO" id="GO:0016705">
    <property type="term" value="F:oxidoreductase activity, acting on paired donors, with incorporation or reduction of molecular oxygen"/>
    <property type="evidence" value="ECO:0007669"/>
    <property type="project" value="UniProtKB-ARBA"/>
</dbReference>
<organism evidence="6 7">
    <name type="scientific">Paenibacillus swuensis</name>
    <dbReference type="NCBI Taxonomy" id="1178515"/>
    <lineage>
        <taxon>Bacteria</taxon>
        <taxon>Bacillati</taxon>
        <taxon>Bacillota</taxon>
        <taxon>Bacilli</taxon>
        <taxon>Bacillales</taxon>
        <taxon>Paenibacillaceae</taxon>
        <taxon>Paenibacillus</taxon>
    </lineage>
</organism>
<keyword evidence="2" id="KW-0479">Metal-binding</keyword>
<evidence type="ECO:0000313" key="6">
    <source>
        <dbReference type="EMBL" id="ANE47172.1"/>
    </source>
</evidence>
<accession>A0A172TJL7</accession>